<dbReference type="Proteomes" id="UP000009047">
    <property type="component" value="Chromosome"/>
</dbReference>
<dbReference type="RefSeq" id="WP_013258517.1">
    <property type="nucleotide sequence ID" value="NC_014365.1"/>
</dbReference>
<feature type="domain" description="HTH tetR-type" evidence="3">
    <location>
        <begin position="11"/>
        <end position="71"/>
    </location>
</feature>
<accession>E1QHM1</accession>
<dbReference type="GO" id="GO:0000976">
    <property type="term" value="F:transcription cis-regulatory region binding"/>
    <property type="evidence" value="ECO:0007669"/>
    <property type="project" value="TreeGrafter"/>
</dbReference>
<dbReference type="AlphaFoldDB" id="E1QHM1"/>
<dbReference type="InterPro" id="IPR001647">
    <property type="entry name" value="HTH_TetR"/>
</dbReference>
<sequence length="200" mass="22970">MSHGENRMSAEQRKLLILETALDVFAQKGFSGARTKEIAREAGVSETLLFRHFKNKENLYVEALHQLFAHHPVGEEMAPAMRAGDDREVLYTIARHIMEHVGRDKRIVRLTFFSSLEGLHMADHERTPIRILEEYFAKRMQEGALRAKEPHLTARFFLFAVFLYVTDMHMNLFGEPLGISDDEAAWTLADIFMDGLLPRG</sequence>
<evidence type="ECO:0000259" key="3">
    <source>
        <dbReference type="PROSITE" id="PS50977"/>
    </source>
</evidence>
<dbReference type="HOGENOM" id="CLU_069356_27_3_7"/>
<dbReference type="Gene3D" id="1.10.357.10">
    <property type="entry name" value="Tetracycline Repressor, domain 2"/>
    <property type="match status" value="1"/>
</dbReference>
<reference evidence="4 5" key="1">
    <citation type="journal article" date="2010" name="Stand. Genomic Sci.">
        <title>Complete genome sequence of Desulfarculus baarsii type strain (2st14).</title>
        <authorList>
            <person name="Sun H."/>
            <person name="Spring S."/>
            <person name="Lapidus A."/>
            <person name="Davenport K."/>
            <person name="Del Rio T.G."/>
            <person name="Tice H."/>
            <person name="Nolan M."/>
            <person name="Copeland A."/>
            <person name="Cheng J.F."/>
            <person name="Lucas S."/>
            <person name="Tapia R."/>
            <person name="Goodwin L."/>
            <person name="Pitluck S."/>
            <person name="Ivanova N."/>
            <person name="Pagani I."/>
            <person name="Mavromatis K."/>
            <person name="Ovchinnikova G."/>
            <person name="Pati A."/>
            <person name="Chen A."/>
            <person name="Palaniappan K."/>
            <person name="Hauser L."/>
            <person name="Chang Y.J."/>
            <person name="Jeffries C.D."/>
            <person name="Detter J.C."/>
            <person name="Han C."/>
            <person name="Rohde M."/>
            <person name="Brambilla E."/>
            <person name="Goker M."/>
            <person name="Woyke T."/>
            <person name="Bristow J."/>
            <person name="Eisen J.A."/>
            <person name="Markowitz V."/>
            <person name="Hugenholtz P."/>
            <person name="Kyrpides N.C."/>
            <person name="Klenk H.P."/>
            <person name="Land M."/>
        </authorList>
    </citation>
    <scope>NUCLEOTIDE SEQUENCE [LARGE SCALE GENOMIC DNA]</scope>
    <source>
        <strain evidence="5">ATCC 33931 / DSM 2075 / LMG 7858 / VKM B-1802 / 2st14</strain>
    </source>
</reference>
<keyword evidence="1 2" id="KW-0238">DNA-binding</keyword>
<organism evidence="4 5">
    <name type="scientific">Desulfarculus baarsii (strain ATCC 33931 / DSM 2075 / LMG 7858 / VKM B-1802 / 2st14)</name>
    <dbReference type="NCBI Taxonomy" id="644282"/>
    <lineage>
        <taxon>Bacteria</taxon>
        <taxon>Pseudomonadati</taxon>
        <taxon>Thermodesulfobacteriota</taxon>
        <taxon>Desulfarculia</taxon>
        <taxon>Desulfarculales</taxon>
        <taxon>Desulfarculaceae</taxon>
        <taxon>Desulfarculus</taxon>
    </lineage>
</organism>
<dbReference type="InterPro" id="IPR009057">
    <property type="entry name" value="Homeodomain-like_sf"/>
</dbReference>
<evidence type="ECO:0000313" key="5">
    <source>
        <dbReference type="Proteomes" id="UP000009047"/>
    </source>
</evidence>
<feature type="DNA-binding region" description="H-T-H motif" evidence="2">
    <location>
        <begin position="34"/>
        <end position="53"/>
    </location>
</feature>
<keyword evidence="5" id="KW-1185">Reference proteome</keyword>
<dbReference type="eggNOG" id="COG1309">
    <property type="taxonomic scope" value="Bacteria"/>
</dbReference>
<proteinExistence type="predicted"/>
<dbReference type="KEGG" id="dbr:Deba_1696"/>
<dbReference type="GO" id="GO:0003700">
    <property type="term" value="F:DNA-binding transcription factor activity"/>
    <property type="evidence" value="ECO:0007669"/>
    <property type="project" value="TreeGrafter"/>
</dbReference>
<gene>
    <name evidence="4" type="ordered locus">Deba_1696</name>
</gene>
<dbReference type="PANTHER" id="PTHR30055">
    <property type="entry name" value="HTH-TYPE TRANSCRIPTIONAL REGULATOR RUTR"/>
    <property type="match status" value="1"/>
</dbReference>
<dbReference type="STRING" id="644282.Deba_1696"/>
<dbReference type="PRINTS" id="PR00455">
    <property type="entry name" value="HTHTETR"/>
</dbReference>
<name>E1QHM1_DESB2</name>
<evidence type="ECO:0000256" key="1">
    <source>
        <dbReference type="ARBA" id="ARBA00023125"/>
    </source>
</evidence>
<dbReference type="OrthoDB" id="9798857at2"/>
<dbReference type="SUPFAM" id="SSF46689">
    <property type="entry name" value="Homeodomain-like"/>
    <property type="match status" value="1"/>
</dbReference>
<dbReference type="InterPro" id="IPR050109">
    <property type="entry name" value="HTH-type_TetR-like_transc_reg"/>
</dbReference>
<dbReference type="Gene3D" id="1.10.10.60">
    <property type="entry name" value="Homeodomain-like"/>
    <property type="match status" value="1"/>
</dbReference>
<dbReference type="InterPro" id="IPR036271">
    <property type="entry name" value="Tet_transcr_reg_TetR-rel_C_sf"/>
</dbReference>
<dbReference type="Pfam" id="PF00440">
    <property type="entry name" value="TetR_N"/>
    <property type="match status" value="1"/>
</dbReference>
<dbReference type="EMBL" id="CP002085">
    <property type="protein sequence ID" value="ADK85064.1"/>
    <property type="molecule type" value="Genomic_DNA"/>
</dbReference>
<evidence type="ECO:0000256" key="2">
    <source>
        <dbReference type="PROSITE-ProRule" id="PRU00335"/>
    </source>
</evidence>
<dbReference type="PANTHER" id="PTHR30055:SF226">
    <property type="entry name" value="HTH-TYPE TRANSCRIPTIONAL REGULATOR PKSA"/>
    <property type="match status" value="1"/>
</dbReference>
<dbReference type="SUPFAM" id="SSF48498">
    <property type="entry name" value="Tetracyclin repressor-like, C-terminal domain"/>
    <property type="match status" value="1"/>
</dbReference>
<evidence type="ECO:0000313" key="4">
    <source>
        <dbReference type="EMBL" id="ADK85064.1"/>
    </source>
</evidence>
<dbReference type="PROSITE" id="PS50977">
    <property type="entry name" value="HTH_TETR_2"/>
    <property type="match status" value="1"/>
</dbReference>
<protein>
    <submittedName>
        <fullName evidence="4">Transcriptional regulator, TetR family</fullName>
    </submittedName>
</protein>